<dbReference type="Pfam" id="PF00145">
    <property type="entry name" value="DNA_methylase"/>
    <property type="match status" value="1"/>
</dbReference>
<dbReference type="InterPro" id="IPR050750">
    <property type="entry name" value="C5-MTase"/>
</dbReference>
<dbReference type="Gene3D" id="3.40.50.150">
    <property type="entry name" value="Vaccinia Virus protein VP39"/>
    <property type="match status" value="1"/>
</dbReference>
<keyword evidence="9" id="KW-1185">Reference proteome</keyword>
<sequence>MQKRVAEMFAGVGGFRVGLESLNSGWDTVWANQWEPGKKVQHAYDAYVAHFGESKNHSNVDINKVDKNTIPDMDMLVGGFPCQDYSVANSGATGIQGKKGVLWWDIRDVIQAKFPPFVFLENVDRLLSSPGPRQRGRDFGMILYTLQQLGYGVQWRVINAADYGFPQRRRRVFIFAYRKDTNYYGEVAKHKNLKDVVLGDNPFNKRMPIKQTLTEVHEGTIDGYDDIVDFSNEFSFKFANTGVMHDSKIFTGKYQADYSGKVITLGDIMVDHAEDESLYLDQHEGQLKKFEYLKGPKRIPRKSASGHEYVYSEGGMAFPDVPERPGRTMLTSERSVNRSTHVVRDKGNGRLRMITPLEAERLNMFPDNWTDTGMPDRFRYFTMGNALVVGVIKAIGDGIDDIISKEGELADANQFEWHGEIEPVEHTEPMDLDI</sequence>
<comment type="caution">
    <text evidence="8">The sequence shown here is derived from an EMBL/GenBank/DDBJ whole genome shotgun (WGS) entry which is preliminary data.</text>
</comment>
<dbReference type="PANTHER" id="PTHR46098">
    <property type="entry name" value="TRNA (CYTOSINE(38)-C(5))-METHYLTRANSFERASE"/>
    <property type="match status" value="1"/>
</dbReference>
<dbReference type="InterPro" id="IPR029063">
    <property type="entry name" value="SAM-dependent_MTases_sf"/>
</dbReference>
<feature type="active site" evidence="5">
    <location>
        <position position="82"/>
    </location>
</feature>
<dbReference type="Proteomes" id="UP001314261">
    <property type="component" value="Unassembled WGS sequence"/>
</dbReference>
<keyword evidence="4" id="KW-0680">Restriction system</keyword>
<dbReference type="PANTHER" id="PTHR46098:SF1">
    <property type="entry name" value="TRNA (CYTOSINE(38)-C(5))-METHYLTRANSFERASE"/>
    <property type="match status" value="1"/>
</dbReference>
<evidence type="ECO:0000256" key="7">
    <source>
        <dbReference type="RuleBase" id="RU000417"/>
    </source>
</evidence>
<organism evidence="8 9">
    <name type="scientific">Fructobacillus fructosus</name>
    <dbReference type="NCBI Taxonomy" id="1631"/>
    <lineage>
        <taxon>Bacteria</taxon>
        <taxon>Bacillati</taxon>
        <taxon>Bacillota</taxon>
        <taxon>Bacilli</taxon>
        <taxon>Lactobacillales</taxon>
        <taxon>Lactobacillaceae</taxon>
        <taxon>Fructobacillus</taxon>
    </lineage>
</organism>
<comment type="catalytic activity">
    <reaction evidence="7">
        <text>a 2'-deoxycytidine in DNA + S-adenosyl-L-methionine = a 5-methyl-2'-deoxycytidine in DNA + S-adenosyl-L-homocysteine + H(+)</text>
        <dbReference type="Rhea" id="RHEA:13681"/>
        <dbReference type="Rhea" id="RHEA-COMP:11369"/>
        <dbReference type="Rhea" id="RHEA-COMP:11370"/>
        <dbReference type="ChEBI" id="CHEBI:15378"/>
        <dbReference type="ChEBI" id="CHEBI:57856"/>
        <dbReference type="ChEBI" id="CHEBI:59789"/>
        <dbReference type="ChEBI" id="CHEBI:85452"/>
        <dbReference type="ChEBI" id="CHEBI:85454"/>
        <dbReference type="EC" id="2.1.1.37"/>
    </reaction>
</comment>
<dbReference type="RefSeq" id="WP_187753695.1">
    <property type="nucleotide sequence ID" value="NZ_CAUZLK010000005.1"/>
</dbReference>
<dbReference type="InterPro" id="IPR018117">
    <property type="entry name" value="C5_DNA_meth_AS"/>
</dbReference>
<proteinExistence type="inferred from homology"/>
<dbReference type="Gene3D" id="3.90.120.10">
    <property type="entry name" value="DNA Methylase, subunit A, domain 2"/>
    <property type="match status" value="1"/>
</dbReference>
<keyword evidence="3 5" id="KW-0949">S-adenosyl-L-methionine</keyword>
<evidence type="ECO:0000256" key="3">
    <source>
        <dbReference type="ARBA" id="ARBA00022691"/>
    </source>
</evidence>
<evidence type="ECO:0000313" key="8">
    <source>
        <dbReference type="EMBL" id="CAK1236104.1"/>
    </source>
</evidence>
<dbReference type="PROSITE" id="PS51679">
    <property type="entry name" value="SAM_MT_C5"/>
    <property type="match status" value="1"/>
</dbReference>
<dbReference type="EMBL" id="CAUZLR010000003">
    <property type="protein sequence ID" value="CAK1236104.1"/>
    <property type="molecule type" value="Genomic_DNA"/>
</dbReference>
<gene>
    <name evidence="8" type="ORF">R54839_PPFHFPJH_00670</name>
</gene>
<dbReference type="GO" id="GO:0003886">
    <property type="term" value="F:DNA (cytosine-5-)-methyltransferase activity"/>
    <property type="evidence" value="ECO:0007669"/>
    <property type="project" value="UniProtKB-EC"/>
</dbReference>
<name>A0ABM9MS60_9LACO</name>
<evidence type="ECO:0000256" key="6">
    <source>
        <dbReference type="RuleBase" id="RU000416"/>
    </source>
</evidence>
<dbReference type="PRINTS" id="PR00105">
    <property type="entry name" value="C5METTRFRASE"/>
</dbReference>
<dbReference type="PROSITE" id="PS00094">
    <property type="entry name" value="C5_MTASE_1"/>
    <property type="match status" value="1"/>
</dbReference>
<protein>
    <recommendedName>
        <fullName evidence="7">Cytosine-specific methyltransferase</fullName>
        <ecNumber evidence="7">2.1.1.37</ecNumber>
    </recommendedName>
</protein>
<evidence type="ECO:0000256" key="4">
    <source>
        <dbReference type="ARBA" id="ARBA00022747"/>
    </source>
</evidence>
<dbReference type="EC" id="2.1.1.37" evidence="7"/>
<evidence type="ECO:0000256" key="5">
    <source>
        <dbReference type="PROSITE-ProRule" id="PRU01016"/>
    </source>
</evidence>
<dbReference type="NCBIfam" id="TIGR00675">
    <property type="entry name" value="dcm"/>
    <property type="match status" value="1"/>
</dbReference>
<dbReference type="PROSITE" id="PS00095">
    <property type="entry name" value="C5_MTASE_2"/>
    <property type="match status" value="1"/>
</dbReference>
<dbReference type="GO" id="GO:0032259">
    <property type="term" value="P:methylation"/>
    <property type="evidence" value="ECO:0007669"/>
    <property type="project" value="UniProtKB-KW"/>
</dbReference>
<accession>A0ABM9MS60</accession>
<reference evidence="8 9" key="1">
    <citation type="submission" date="2023-10" db="EMBL/GenBank/DDBJ databases">
        <authorList>
            <person name="Botero Cardona J."/>
        </authorList>
    </citation>
    <scope>NUCLEOTIDE SEQUENCE [LARGE SCALE GENOMIC DNA]</scope>
    <source>
        <strain evidence="8 9">R-54839</strain>
    </source>
</reference>
<evidence type="ECO:0000256" key="1">
    <source>
        <dbReference type="ARBA" id="ARBA00022603"/>
    </source>
</evidence>
<keyword evidence="2 5" id="KW-0808">Transferase</keyword>
<evidence type="ECO:0000256" key="2">
    <source>
        <dbReference type="ARBA" id="ARBA00022679"/>
    </source>
</evidence>
<dbReference type="InterPro" id="IPR031303">
    <property type="entry name" value="C5_meth_CS"/>
</dbReference>
<comment type="similarity">
    <text evidence="5 6">Belongs to the class I-like SAM-binding methyltransferase superfamily. C5-methyltransferase family.</text>
</comment>
<dbReference type="InterPro" id="IPR001525">
    <property type="entry name" value="C5_MeTfrase"/>
</dbReference>
<dbReference type="SUPFAM" id="SSF53335">
    <property type="entry name" value="S-adenosyl-L-methionine-dependent methyltransferases"/>
    <property type="match status" value="1"/>
</dbReference>
<keyword evidence="1 5" id="KW-0489">Methyltransferase</keyword>
<evidence type="ECO:0000313" key="9">
    <source>
        <dbReference type="Proteomes" id="UP001314261"/>
    </source>
</evidence>